<evidence type="ECO:0000256" key="1">
    <source>
        <dbReference type="SAM" id="SignalP"/>
    </source>
</evidence>
<organism evidence="3">
    <name type="scientific">Leptolyngbya boryana CZ1</name>
    <dbReference type="NCBI Taxonomy" id="3060204"/>
    <lineage>
        <taxon>Bacteria</taxon>
        <taxon>Bacillati</taxon>
        <taxon>Cyanobacteriota</taxon>
        <taxon>Cyanophyceae</taxon>
        <taxon>Leptolyngbyales</taxon>
        <taxon>Leptolyngbyaceae</taxon>
        <taxon>Leptolyngbya group</taxon>
        <taxon>Leptolyngbya</taxon>
    </lineage>
</organism>
<gene>
    <name evidence="3" type="ORF">Q2T42_25245</name>
</gene>
<reference evidence="3" key="2">
    <citation type="submission" date="2023-07" db="EMBL/GenBank/DDBJ databases">
        <authorList>
            <person name="Bai X.-H."/>
            <person name="Wang H.-H."/>
            <person name="Wang J."/>
            <person name="Ma M.-Y."/>
            <person name="Hu H.-H."/>
            <person name="Song Z.-L."/>
            <person name="Ma H.-G."/>
            <person name="Fan Y."/>
            <person name="Du C.-Y."/>
            <person name="Xu J.-C."/>
        </authorList>
    </citation>
    <scope>NUCLEOTIDE SEQUENCE</scope>
    <source>
        <strain evidence="3">CZ1</strain>
    </source>
</reference>
<name>A0AA97AMR9_LEPBY</name>
<feature type="domain" description="DUF4168" evidence="2">
    <location>
        <begin position="54"/>
        <end position="128"/>
    </location>
</feature>
<proteinExistence type="predicted"/>
<protein>
    <submittedName>
        <fullName evidence="3">DUF4168 domain-containing protein</fullName>
    </submittedName>
</protein>
<accession>A0AA97AMR9</accession>
<sequence>MIRIIRVMLAIAVVCFCVLANPSALWAATEPAEISIVSDAVASPGINADTIPSEKLNQFVQACLQVVALIERREGELQAAETDSESVRIQQDIEADAIAIIEKAGLTRQEYLQLLSLANVDPDFGERVATLLQETPS</sequence>
<reference evidence="3" key="1">
    <citation type="journal article" date="2023" name="Plants (Basel)">
        <title>Genomic Analysis of Leptolyngbya boryana CZ1 Reveals Efficient Carbon Fixation Modules.</title>
        <authorList>
            <person name="Bai X."/>
            <person name="Wang H."/>
            <person name="Cheng W."/>
            <person name="Wang J."/>
            <person name="Ma M."/>
            <person name="Hu H."/>
            <person name="Song Z."/>
            <person name="Ma H."/>
            <person name="Fan Y."/>
            <person name="Du C."/>
            <person name="Xu J."/>
        </authorList>
    </citation>
    <scope>NUCLEOTIDE SEQUENCE</scope>
    <source>
        <strain evidence="3">CZ1</strain>
    </source>
</reference>
<dbReference type="InterPro" id="IPR025433">
    <property type="entry name" value="DUF4168"/>
</dbReference>
<evidence type="ECO:0000313" key="3">
    <source>
        <dbReference type="EMBL" id="WNZ45098.1"/>
    </source>
</evidence>
<dbReference type="EMBL" id="CP130144">
    <property type="protein sequence ID" value="WNZ45098.1"/>
    <property type="molecule type" value="Genomic_DNA"/>
</dbReference>
<dbReference type="AlphaFoldDB" id="A0AA97AMR9"/>
<keyword evidence="1" id="KW-0732">Signal</keyword>
<evidence type="ECO:0000259" key="2">
    <source>
        <dbReference type="Pfam" id="PF13767"/>
    </source>
</evidence>
<dbReference type="RefSeq" id="WP_071596155.1">
    <property type="nucleotide sequence ID" value="NZ_CP130144.1"/>
</dbReference>
<feature type="signal peptide" evidence="1">
    <location>
        <begin position="1"/>
        <end position="27"/>
    </location>
</feature>
<dbReference type="Pfam" id="PF13767">
    <property type="entry name" value="DUF4168"/>
    <property type="match status" value="1"/>
</dbReference>
<feature type="chain" id="PRO_5041715541" evidence="1">
    <location>
        <begin position="28"/>
        <end position="137"/>
    </location>
</feature>